<dbReference type="Proteomes" id="UP000265800">
    <property type="component" value="Unassembled WGS sequence"/>
</dbReference>
<dbReference type="Pfam" id="PF01850">
    <property type="entry name" value="PIN"/>
    <property type="match status" value="1"/>
</dbReference>
<protein>
    <submittedName>
        <fullName evidence="2">Ribonuclease VapC22</fullName>
        <ecNumber evidence="2">3.1.-.-</ecNumber>
    </submittedName>
</protein>
<dbReference type="PANTHER" id="PTHR36173:SF1">
    <property type="entry name" value="RIBONUCLEASE VAPC22"/>
    <property type="match status" value="1"/>
</dbReference>
<organism evidence="2 3">
    <name type="scientific">Meiothermus luteus</name>
    <dbReference type="NCBI Taxonomy" id="2026184"/>
    <lineage>
        <taxon>Bacteria</taxon>
        <taxon>Thermotogati</taxon>
        <taxon>Deinococcota</taxon>
        <taxon>Deinococci</taxon>
        <taxon>Thermales</taxon>
        <taxon>Thermaceae</taxon>
        <taxon>Meiothermus</taxon>
    </lineage>
</organism>
<comment type="caution">
    <text evidence="2">The sequence shown here is derived from an EMBL/GenBank/DDBJ whole genome shotgun (WGS) entry which is preliminary data.</text>
</comment>
<accession>A0A399EGR8</accession>
<dbReference type="RefSeq" id="WP_119360779.1">
    <property type="nucleotide sequence ID" value="NZ_QWKZ01000083.1"/>
</dbReference>
<dbReference type="InterPro" id="IPR041705">
    <property type="entry name" value="PIN_Sll0205"/>
</dbReference>
<reference evidence="2 3" key="1">
    <citation type="submission" date="2018-08" db="EMBL/GenBank/DDBJ databases">
        <title>Meiothermus luteus KCTC 52599 genome sequencing project.</title>
        <authorList>
            <person name="Da Costa M.S."/>
            <person name="Albuquerque L."/>
            <person name="Raposo P."/>
            <person name="Froufe H.J.C."/>
            <person name="Barroso C.S."/>
            <person name="Egas C."/>
        </authorList>
    </citation>
    <scope>NUCLEOTIDE SEQUENCE [LARGE SCALE GENOMIC DNA]</scope>
    <source>
        <strain evidence="2 3">KCTC 52599</strain>
    </source>
</reference>
<dbReference type="GO" id="GO:0016787">
    <property type="term" value="F:hydrolase activity"/>
    <property type="evidence" value="ECO:0007669"/>
    <property type="project" value="UniProtKB-KW"/>
</dbReference>
<evidence type="ECO:0000313" key="2">
    <source>
        <dbReference type="EMBL" id="RIH83325.1"/>
    </source>
</evidence>
<dbReference type="CDD" id="cd09872">
    <property type="entry name" value="PIN_Sll0205-like"/>
    <property type="match status" value="1"/>
</dbReference>
<evidence type="ECO:0000313" key="3">
    <source>
        <dbReference type="Proteomes" id="UP000265800"/>
    </source>
</evidence>
<dbReference type="InterPro" id="IPR002716">
    <property type="entry name" value="PIN_dom"/>
</dbReference>
<dbReference type="InterPro" id="IPR029060">
    <property type="entry name" value="PIN-like_dom_sf"/>
</dbReference>
<keyword evidence="2" id="KW-0378">Hydrolase</keyword>
<proteinExistence type="predicted"/>
<gene>
    <name evidence="2" type="ORF">Mlute_02237</name>
</gene>
<dbReference type="EMBL" id="QWKZ01000083">
    <property type="protein sequence ID" value="RIH83325.1"/>
    <property type="molecule type" value="Genomic_DNA"/>
</dbReference>
<dbReference type="AlphaFoldDB" id="A0A399EGR8"/>
<dbReference type="OrthoDB" id="9798990at2"/>
<dbReference type="EC" id="3.1.-.-" evidence="2"/>
<dbReference type="InterPro" id="IPR052919">
    <property type="entry name" value="TA_system_RNase"/>
</dbReference>
<feature type="domain" description="PIN" evidence="1">
    <location>
        <begin position="4"/>
        <end position="123"/>
    </location>
</feature>
<sequence length="136" mass="15111">MKRYLLDTHAWVYFLADPIQLPRGLETLLEEARAEQALFVSAISAWEVAVLARKGRLAFTSGVRRWLEDALRVPGIEVVPLDAYIALEADGLPLPHPDPADRFIVATALRLGAVLVSRDEKLQGLSELRTLWKPGA</sequence>
<dbReference type="PANTHER" id="PTHR36173">
    <property type="entry name" value="RIBONUCLEASE VAPC16-RELATED"/>
    <property type="match status" value="1"/>
</dbReference>
<name>A0A399EGR8_9DEIN</name>
<dbReference type="SUPFAM" id="SSF88723">
    <property type="entry name" value="PIN domain-like"/>
    <property type="match status" value="1"/>
</dbReference>
<dbReference type="Gene3D" id="3.40.50.1010">
    <property type="entry name" value="5'-nuclease"/>
    <property type="match status" value="1"/>
</dbReference>
<evidence type="ECO:0000259" key="1">
    <source>
        <dbReference type="Pfam" id="PF01850"/>
    </source>
</evidence>
<keyword evidence="3" id="KW-1185">Reference proteome</keyword>